<dbReference type="Proteomes" id="UP000076881">
    <property type="component" value="Unassembled WGS sequence"/>
</dbReference>
<feature type="transmembrane region" description="Helical" evidence="2">
    <location>
        <begin position="37"/>
        <end position="58"/>
    </location>
</feature>
<dbReference type="AlphaFoldDB" id="A0A168I0D0"/>
<protein>
    <submittedName>
        <fullName evidence="3">Uncharacterized protein</fullName>
    </submittedName>
</protein>
<evidence type="ECO:0000256" key="1">
    <source>
        <dbReference type="SAM" id="MobiDB-lite"/>
    </source>
</evidence>
<feature type="transmembrane region" description="Helical" evidence="2">
    <location>
        <begin position="79"/>
        <end position="98"/>
    </location>
</feature>
<feature type="compositionally biased region" description="Basic residues" evidence="1">
    <location>
        <begin position="262"/>
        <end position="277"/>
    </location>
</feature>
<evidence type="ECO:0000256" key="2">
    <source>
        <dbReference type="SAM" id="Phobius"/>
    </source>
</evidence>
<gene>
    <name evidence="3" type="ORF">LEL_05379</name>
</gene>
<feature type="region of interest" description="Disordered" evidence="1">
    <location>
        <begin position="251"/>
        <end position="277"/>
    </location>
</feature>
<feature type="compositionally biased region" description="Basic and acidic residues" evidence="1">
    <location>
        <begin position="227"/>
        <end position="238"/>
    </location>
</feature>
<feature type="transmembrane region" description="Helical" evidence="2">
    <location>
        <begin position="104"/>
        <end position="122"/>
    </location>
</feature>
<feature type="compositionally biased region" description="Polar residues" evidence="1">
    <location>
        <begin position="207"/>
        <end position="226"/>
    </location>
</feature>
<comment type="caution">
    <text evidence="3">The sequence shown here is derived from an EMBL/GenBank/DDBJ whole genome shotgun (WGS) entry which is preliminary data.</text>
</comment>
<evidence type="ECO:0000313" key="4">
    <source>
        <dbReference type="Proteomes" id="UP000076881"/>
    </source>
</evidence>
<name>A0A168I0D0_CORDF</name>
<organism evidence="3 4">
    <name type="scientific">Akanthomyces lecanii RCEF 1005</name>
    <dbReference type="NCBI Taxonomy" id="1081108"/>
    <lineage>
        <taxon>Eukaryota</taxon>
        <taxon>Fungi</taxon>
        <taxon>Dikarya</taxon>
        <taxon>Ascomycota</taxon>
        <taxon>Pezizomycotina</taxon>
        <taxon>Sordariomycetes</taxon>
        <taxon>Hypocreomycetidae</taxon>
        <taxon>Hypocreales</taxon>
        <taxon>Cordycipitaceae</taxon>
        <taxon>Akanthomyces</taxon>
        <taxon>Cordyceps confragosa</taxon>
    </lineage>
</organism>
<keyword evidence="2" id="KW-0472">Membrane</keyword>
<keyword evidence="4" id="KW-1185">Reference proteome</keyword>
<keyword evidence="2" id="KW-1133">Transmembrane helix</keyword>
<proteinExistence type="predicted"/>
<sequence>MDWSNNTVVLAGRDSEPTAVAWRELLVDHGYDALEYVFLYVLPILANVIFIIYTMYYFARVTPRKSKGPINPQKMMLSIRIATLELVFLAAQAIATGLDMKGLAPVNHLMGFVAAVTGYIVFDRESGKGYPVSKSAYFFVLLWILIDINKLSGYLPDRNKHILSCGGYITGYYRSDLFADMLMPSVEPGPDLVTLLRKLDAKYGRTMPQSTPECRSEAASNDASQEASEKTSERASEEAIEDLLKAWKNTGGCSVRAPSKAQTKKKKHTRNVRRKAK</sequence>
<evidence type="ECO:0000313" key="3">
    <source>
        <dbReference type="EMBL" id="OAA78556.1"/>
    </source>
</evidence>
<keyword evidence="2" id="KW-0812">Transmembrane</keyword>
<accession>A0A168I0D0</accession>
<dbReference type="EMBL" id="AZHF01000003">
    <property type="protein sequence ID" value="OAA78556.1"/>
    <property type="molecule type" value="Genomic_DNA"/>
</dbReference>
<feature type="transmembrane region" description="Helical" evidence="2">
    <location>
        <begin position="134"/>
        <end position="155"/>
    </location>
</feature>
<feature type="region of interest" description="Disordered" evidence="1">
    <location>
        <begin position="206"/>
        <end position="238"/>
    </location>
</feature>
<reference evidence="3 4" key="1">
    <citation type="journal article" date="2016" name="Genome Biol. Evol.">
        <title>Divergent and convergent evolution of fungal pathogenicity.</title>
        <authorList>
            <person name="Shang Y."/>
            <person name="Xiao G."/>
            <person name="Zheng P."/>
            <person name="Cen K."/>
            <person name="Zhan S."/>
            <person name="Wang C."/>
        </authorList>
    </citation>
    <scope>NUCLEOTIDE SEQUENCE [LARGE SCALE GENOMIC DNA]</scope>
    <source>
        <strain evidence="3 4">RCEF 1005</strain>
    </source>
</reference>